<evidence type="ECO:0000313" key="3">
    <source>
        <dbReference type="EMBL" id="MCW2309622.1"/>
    </source>
</evidence>
<sequence>MRPTILFVDDNEHQHKLIECFSMTLSDVDVRHAMSLQHALDEMQKDNVAVIFLDSRLPPYTDYRQTVPKLRGKGFAGKIVVISSDIQDPVFDQLDEFEADDCLDKVHINLKTFKDIVAAYL</sequence>
<gene>
    <name evidence="3" type="ORF">M2319_003978</name>
</gene>
<dbReference type="EMBL" id="JAOQNS010000013">
    <property type="protein sequence ID" value="MCW2309622.1"/>
    <property type="molecule type" value="Genomic_DNA"/>
</dbReference>
<evidence type="ECO:0000256" key="1">
    <source>
        <dbReference type="PROSITE-ProRule" id="PRU00169"/>
    </source>
</evidence>
<dbReference type="InterPro" id="IPR001789">
    <property type="entry name" value="Sig_transdc_resp-reg_receiver"/>
</dbReference>
<keyword evidence="4" id="KW-1185">Reference proteome</keyword>
<keyword evidence="1" id="KW-0597">Phosphoprotein</keyword>
<evidence type="ECO:0000313" key="4">
    <source>
        <dbReference type="Proteomes" id="UP001209755"/>
    </source>
</evidence>
<comment type="caution">
    <text evidence="3">The sequence shown here is derived from an EMBL/GenBank/DDBJ whole genome shotgun (WGS) entry which is preliminary data.</text>
</comment>
<dbReference type="Proteomes" id="UP001209755">
    <property type="component" value="Unassembled WGS sequence"/>
</dbReference>
<protein>
    <submittedName>
        <fullName evidence="3">CheY-like chemotaxis protein</fullName>
    </submittedName>
</protein>
<dbReference type="InterPro" id="IPR011006">
    <property type="entry name" value="CheY-like_superfamily"/>
</dbReference>
<accession>A0ABT3HGU2</accession>
<reference evidence="4" key="1">
    <citation type="submission" date="2023-07" db="EMBL/GenBank/DDBJ databases">
        <title>Genome sequencing of Purple Non-Sulfur Bacteria from various extreme environments.</title>
        <authorList>
            <person name="Mayer M."/>
        </authorList>
    </citation>
    <scope>NUCLEOTIDE SEQUENCE [LARGE SCALE GENOMIC DNA]</scope>
    <source>
        <strain evidence="4">DSM 17935</strain>
    </source>
</reference>
<evidence type="ECO:0000259" key="2">
    <source>
        <dbReference type="PROSITE" id="PS50110"/>
    </source>
</evidence>
<proteinExistence type="predicted"/>
<dbReference type="Pfam" id="PF00072">
    <property type="entry name" value="Response_reg"/>
    <property type="match status" value="1"/>
</dbReference>
<dbReference type="PROSITE" id="PS50110">
    <property type="entry name" value="RESPONSE_REGULATORY"/>
    <property type="match status" value="1"/>
</dbReference>
<feature type="domain" description="Response regulatory" evidence="2">
    <location>
        <begin position="4"/>
        <end position="120"/>
    </location>
</feature>
<organism evidence="3 4">
    <name type="scientific">Rhodobium gokarnense</name>
    <dbReference type="NCBI Taxonomy" id="364296"/>
    <lineage>
        <taxon>Bacteria</taxon>
        <taxon>Pseudomonadati</taxon>
        <taxon>Pseudomonadota</taxon>
        <taxon>Alphaproteobacteria</taxon>
        <taxon>Hyphomicrobiales</taxon>
        <taxon>Rhodobiaceae</taxon>
        <taxon>Rhodobium</taxon>
    </lineage>
</organism>
<dbReference type="Gene3D" id="3.40.50.2300">
    <property type="match status" value="1"/>
</dbReference>
<dbReference type="SUPFAM" id="SSF52172">
    <property type="entry name" value="CheY-like"/>
    <property type="match status" value="1"/>
</dbReference>
<name>A0ABT3HGU2_9HYPH</name>
<feature type="modified residue" description="4-aspartylphosphate" evidence="1">
    <location>
        <position position="54"/>
    </location>
</feature>
<dbReference type="RefSeq" id="WP_264603194.1">
    <property type="nucleotide sequence ID" value="NZ_JAOQNS010000013.1"/>
</dbReference>